<keyword evidence="6" id="KW-1185">Reference proteome</keyword>
<evidence type="ECO:0000256" key="2">
    <source>
        <dbReference type="ARBA" id="ARBA00023125"/>
    </source>
</evidence>
<dbReference type="Pfam" id="PF02311">
    <property type="entry name" value="AraC_binding"/>
    <property type="match status" value="1"/>
</dbReference>
<dbReference type="RefSeq" id="WP_183371931.1">
    <property type="nucleotide sequence ID" value="NZ_BAABHL010000126.1"/>
</dbReference>
<organism evidence="5 6">
    <name type="scientific">Gordonia humi</name>
    <dbReference type="NCBI Taxonomy" id="686429"/>
    <lineage>
        <taxon>Bacteria</taxon>
        <taxon>Bacillati</taxon>
        <taxon>Actinomycetota</taxon>
        <taxon>Actinomycetes</taxon>
        <taxon>Mycobacteriales</taxon>
        <taxon>Gordoniaceae</taxon>
        <taxon>Gordonia</taxon>
    </lineage>
</organism>
<dbReference type="PANTHER" id="PTHR11019">
    <property type="entry name" value="HTH-TYPE TRANSCRIPTIONAL REGULATOR NIMR"/>
    <property type="match status" value="1"/>
</dbReference>
<proteinExistence type="predicted"/>
<gene>
    <name evidence="5" type="ORF">BKA16_003577</name>
</gene>
<dbReference type="PROSITE" id="PS01124">
    <property type="entry name" value="HTH_ARAC_FAMILY_2"/>
    <property type="match status" value="1"/>
</dbReference>
<comment type="caution">
    <text evidence="5">The sequence shown here is derived from an EMBL/GenBank/DDBJ whole genome shotgun (WGS) entry which is preliminary data.</text>
</comment>
<dbReference type="PANTHER" id="PTHR11019:SF159">
    <property type="entry name" value="TRANSCRIPTIONAL REGULATOR-RELATED"/>
    <property type="match status" value="1"/>
</dbReference>
<dbReference type="InterPro" id="IPR018060">
    <property type="entry name" value="HTH_AraC"/>
</dbReference>
<evidence type="ECO:0000256" key="1">
    <source>
        <dbReference type="ARBA" id="ARBA00023015"/>
    </source>
</evidence>
<dbReference type="InterPro" id="IPR011051">
    <property type="entry name" value="RmlC_Cupin_sf"/>
</dbReference>
<name>A0A840EVN0_9ACTN</name>
<evidence type="ECO:0000313" key="6">
    <source>
        <dbReference type="Proteomes" id="UP000551501"/>
    </source>
</evidence>
<dbReference type="EMBL" id="JACIFP010000001">
    <property type="protein sequence ID" value="MBB4137025.1"/>
    <property type="molecule type" value="Genomic_DNA"/>
</dbReference>
<dbReference type="GO" id="GO:0043565">
    <property type="term" value="F:sequence-specific DNA binding"/>
    <property type="evidence" value="ECO:0007669"/>
    <property type="project" value="InterPro"/>
</dbReference>
<protein>
    <submittedName>
        <fullName evidence="5">AraC-like DNA-binding protein</fullName>
    </submittedName>
</protein>
<accession>A0A840EVN0</accession>
<keyword evidence="1" id="KW-0805">Transcription regulation</keyword>
<dbReference type="GO" id="GO:0003700">
    <property type="term" value="F:DNA-binding transcription factor activity"/>
    <property type="evidence" value="ECO:0007669"/>
    <property type="project" value="InterPro"/>
</dbReference>
<feature type="domain" description="HTH araC/xylS-type" evidence="4">
    <location>
        <begin position="143"/>
        <end position="240"/>
    </location>
</feature>
<evidence type="ECO:0000313" key="5">
    <source>
        <dbReference type="EMBL" id="MBB4137025.1"/>
    </source>
</evidence>
<evidence type="ECO:0000256" key="3">
    <source>
        <dbReference type="ARBA" id="ARBA00023163"/>
    </source>
</evidence>
<keyword evidence="2 5" id="KW-0238">DNA-binding</keyword>
<evidence type="ECO:0000259" key="4">
    <source>
        <dbReference type="PROSITE" id="PS01124"/>
    </source>
</evidence>
<dbReference type="SUPFAM" id="SSF46689">
    <property type="entry name" value="Homeodomain-like"/>
    <property type="match status" value="1"/>
</dbReference>
<dbReference type="AlphaFoldDB" id="A0A840EVN0"/>
<dbReference type="InterPro" id="IPR014710">
    <property type="entry name" value="RmlC-like_jellyroll"/>
</dbReference>
<sequence length="240" mass="25723">MYQVPGRLATTVPENSIRFLGHATHSHDEPHLVYVASGSARLTIDGEQVCLDAQESVWLAPGVPHSARYSPGSLVLGPMLSPSTLPPEPVHRLGRVVALTTVMTAILGAAPSTPEEIQVFRTALDDVLTRLSGPYFALPTPTHPVAASVARELAHSAESLDQIAARHGISGRHLQRLFVAETGIAFRQWRVRARLNVAIGHLRAGRSLTRAAHAAGYETASGLRKALAREVGVDVDDVRV</sequence>
<dbReference type="Gene3D" id="2.60.120.10">
    <property type="entry name" value="Jelly Rolls"/>
    <property type="match status" value="1"/>
</dbReference>
<reference evidence="5 6" key="1">
    <citation type="submission" date="2020-08" db="EMBL/GenBank/DDBJ databases">
        <title>Sequencing the genomes of 1000 actinobacteria strains.</title>
        <authorList>
            <person name="Klenk H.-P."/>
        </authorList>
    </citation>
    <scope>NUCLEOTIDE SEQUENCE [LARGE SCALE GENOMIC DNA]</scope>
    <source>
        <strain evidence="5 6">DSM 45298</strain>
    </source>
</reference>
<dbReference type="Pfam" id="PF12833">
    <property type="entry name" value="HTH_18"/>
    <property type="match status" value="1"/>
</dbReference>
<dbReference type="SUPFAM" id="SSF51182">
    <property type="entry name" value="RmlC-like cupins"/>
    <property type="match status" value="1"/>
</dbReference>
<dbReference type="InterPro" id="IPR009057">
    <property type="entry name" value="Homeodomain-like_sf"/>
</dbReference>
<dbReference type="Gene3D" id="1.10.10.60">
    <property type="entry name" value="Homeodomain-like"/>
    <property type="match status" value="1"/>
</dbReference>
<dbReference type="SMART" id="SM00342">
    <property type="entry name" value="HTH_ARAC"/>
    <property type="match status" value="1"/>
</dbReference>
<dbReference type="InterPro" id="IPR003313">
    <property type="entry name" value="AraC-bd"/>
</dbReference>
<keyword evidence="3" id="KW-0804">Transcription</keyword>
<dbReference type="Proteomes" id="UP000551501">
    <property type="component" value="Unassembled WGS sequence"/>
</dbReference>